<proteinExistence type="predicted"/>
<evidence type="ECO:0000313" key="2">
    <source>
        <dbReference type="Proteomes" id="UP001064048"/>
    </source>
</evidence>
<accession>A0ACC0KA41</accession>
<name>A0ACC0KA41_CHOFU</name>
<keyword evidence="2" id="KW-1185">Reference proteome</keyword>
<evidence type="ECO:0000313" key="1">
    <source>
        <dbReference type="EMBL" id="KAI8433357.1"/>
    </source>
</evidence>
<protein>
    <submittedName>
        <fullName evidence="1">Uncharacterized protein</fullName>
    </submittedName>
</protein>
<dbReference type="EMBL" id="CM046128">
    <property type="protein sequence ID" value="KAI8433357.1"/>
    <property type="molecule type" value="Genomic_DNA"/>
</dbReference>
<gene>
    <name evidence="1" type="ORF">MSG28_015398</name>
</gene>
<reference evidence="1 2" key="1">
    <citation type="journal article" date="2022" name="Genome Biol. Evol.">
        <title>The Spruce Budworm Genome: Reconstructing the Evolutionary History of Antifreeze Proteins.</title>
        <authorList>
            <person name="Beliveau C."/>
            <person name="Gagne P."/>
            <person name="Picq S."/>
            <person name="Vernygora O."/>
            <person name="Keeling C.I."/>
            <person name="Pinkney K."/>
            <person name="Doucet D."/>
            <person name="Wen F."/>
            <person name="Johnston J.S."/>
            <person name="Maaroufi H."/>
            <person name="Boyle B."/>
            <person name="Laroche J."/>
            <person name="Dewar K."/>
            <person name="Juretic N."/>
            <person name="Blackburn G."/>
            <person name="Nisole A."/>
            <person name="Brunet B."/>
            <person name="Brandao M."/>
            <person name="Lumley L."/>
            <person name="Duan J."/>
            <person name="Quan G."/>
            <person name="Lucarotti C.J."/>
            <person name="Roe A.D."/>
            <person name="Sperling F.A.H."/>
            <person name="Levesque R.C."/>
            <person name="Cusson M."/>
        </authorList>
    </citation>
    <scope>NUCLEOTIDE SEQUENCE [LARGE SCALE GENOMIC DNA]</scope>
    <source>
        <strain evidence="1">Glfc:IPQL:Cfum</strain>
    </source>
</reference>
<organism evidence="1 2">
    <name type="scientific">Choristoneura fumiferana</name>
    <name type="common">Spruce budworm moth</name>
    <name type="synonym">Archips fumiferana</name>
    <dbReference type="NCBI Taxonomy" id="7141"/>
    <lineage>
        <taxon>Eukaryota</taxon>
        <taxon>Metazoa</taxon>
        <taxon>Ecdysozoa</taxon>
        <taxon>Arthropoda</taxon>
        <taxon>Hexapoda</taxon>
        <taxon>Insecta</taxon>
        <taxon>Pterygota</taxon>
        <taxon>Neoptera</taxon>
        <taxon>Endopterygota</taxon>
        <taxon>Lepidoptera</taxon>
        <taxon>Glossata</taxon>
        <taxon>Ditrysia</taxon>
        <taxon>Tortricoidea</taxon>
        <taxon>Tortricidae</taxon>
        <taxon>Tortricinae</taxon>
        <taxon>Choristoneura</taxon>
    </lineage>
</organism>
<sequence length="430" mass="48522">MRELNLAYNDFHSLHQDLFEHLPELTSLDLTGNPLTTIDHHLDLSDNQLTMVPQELEETKNLELHMCNMPELKRIGAGALAGLENLVKLHLSYNPKLEDIDAKALARPDDIGETYDWPMIKELYIISNNLSEIDRRLVSRWDLVEKLDVSNNPFLCDCSTQWMVDVLVPIVENKGANEGPPGCSNHAVPGAALETRLLRLARAPGAPLEPLSPAEVNLSGNRLTTLSEIAPLPIQNFTASSCGIEVIDHGAFKQLTESLNLTLSSCDLETIPEGLFRRLRKLQRLDLSLNRFTTISPYYLDRWTLLEQADFSGNPYWCTCETQWMVDVLVPLVRDLPGGSEDTAHMTCKGPEPVRGMLYSQLTSTNRSLPCFERMEEAPQTDSAIMFGMMIGVFVTFPMVILVVLLWKRGIFSKCRKKTTIDKEYEEDMF</sequence>
<comment type="caution">
    <text evidence="1">The sequence shown here is derived from an EMBL/GenBank/DDBJ whole genome shotgun (WGS) entry which is preliminary data.</text>
</comment>
<dbReference type="Proteomes" id="UP001064048">
    <property type="component" value="Chromosome 28"/>
</dbReference>